<sequence>MKDRTILNSMTILGITGSIFFLLRKKGQLKDWFLIYFIKTLVSTIIDGPVIKRGYLRYPYRYFSNFFDSNIVFLYILFPLSCVIYNQFTDKMKPLKMFLSVFLFSGPMTLLENWLEKNTNLVKYHKGWNSYITFGVLSFTFILVKGCIEGIRFLDKKMSNLETSNAN</sequence>
<dbReference type="KEGG" id="dor:Desor_2493"/>
<evidence type="ECO:0000256" key="1">
    <source>
        <dbReference type="SAM" id="Phobius"/>
    </source>
</evidence>
<feature type="transmembrane region" description="Helical" evidence="1">
    <location>
        <begin position="6"/>
        <end position="23"/>
    </location>
</feature>
<keyword evidence="1" id="KW-0812">Transmembrane</keyword>
<accession>G7WGH8</accession>
<dbReference type="RefSeq" id="WP_014184863.1">
    <property type="nucleotide sequence ID" value="NC_016584.1"/>
</dbReference>
<proteinExistence type="predicted"/>
<dbReference type="HOGENOM" id="CLU_119466_1_0_9"/>
<feature type="transmembrane region" description="Helical" evidence="1">
    <location>
        <begin position="95"/>
        <end position="111"/>
    </location>
</feature>
<reference evidence="3" key="1">
    <citation type="submission" date="2011-11" db="EMBL/GenBank/DDBJ databases">
        <title>Complete sequence of Desulfosporosinus orientis DSM 765.</title>
        <authorList>
            <person name="Lucas S."/>
            <person name="Han J."/>
            <person name="Lapidus A."/>
            <person name="Cheng J.-F."/>
            <person name="Goodwin L."/>
            <person name="Pitluck S."/>
            <person name="Peters L."/>
            <person name="Ovchinnikova G."/>
            <person name="Teshima H."/>
            <person name="Detter J.C."/>
            <person name="Han C."/>
            <person name="Tapia R."/>
            <person name="Land M."/>
            <person name="Hauser L."/>
            <person name="Kyrpides N."/>
            <person name="Ivanova N."/>
            <person name="Pagani I."/>
            <person name="Pester M."/>
            <person name="Spring S."/>
            <person name="Ollivier B."/>
            <person name="Rattei T."/>
            <person name="Klenk H.-P."/>
            <person name="Wagner M."/>
            <person name="Loy A."/>
            <person name="Woyke T."/>
        </authorList>
    </citation>
    <scope>NUCLEOTIDE SEQUENCE [LARGE SCALE GENOMIC DNA]</scope>
    <source>
        <strain evidence="3">ATCC 19365 / DSM 765 / NCIMB 8382 / VKM B-1628</strain>
    </source>
</reference>
<evidence type="ECO:0000313" key="2">
    <source>
        <dbReference type="EMBL" id="AET68055.1"/>
    </source>
</evidence>
<dbReference type="Proteomes" id="UP000006346">
    <property type="component" value="Chromosome"/>
</dbReference>
<keyword evidence="3" id="KW-1185">Reference proteome</keyword>
<dbReference type="InterPro" id="IPR048147">
    <property type="entry name" value="CBO0543-like"/>
</dbReference>
<gene>
    <name evidence="2" type="ordered locus">Desor_2493</name>
</gene>
<organism evidence="2 3">
    <name type="scientific">Desulfosporosinus orientis (strain ATCC 19365 / DSM 765 / NCIMB 8382 / VKM B-1628 / Singapore I)</name>
    <name type="common">Desulfotomaculum orientis</name>
    <dbReference type="NCBI Taxonomy" id="768706"/>
    <lineage>
        <taxon>Bacteria</taxon>
        <taxon>Bacillati</taxon>
        <taxon>Bacillota</taxon>
        <taxon>Clostridia</taxon>
        <taxon>Eubacteriales</taxon>
        <taxon>Desulfitobacteriaceae</taxon>
        <taxon>Desulfosporosinus</taxon>
    </lineage>
</organism>
<protein>
    <submittedName>
        <fullName evidence="2">Uncharacterized protein</fullName>
    </submittedName>
</protein>
<keyword evidence="1" id="KW-1133">Transmembrane helix</keyword>
<feature type="transmembrane region" description="Helical" evidence="1">
    <location>
        <begin position="131"/>
        <end position="148"/>
    </location>
</feature>
<keyword evidence="1" id="KW-0472">Membrane</keyword>
<dbReference type="OrthoDB" id="1683460at2"/>
<dbReference type="AlphaFoldDB" id="G7WGH8"/>
<name>G7WGH8_DESOD</name>
<dbReference type="eggNOG" id="ENOG5033K14">
    <property type="taxonomic scope" value="Bacteria"/>
</dbReference>
<evidence type="ECO:0000313" key="3">
    <source>
        <dbReference type="Proteomes" id="UP000006346"/>
    </source>
</evidence>
<reference evidence="2 3" key="2">
    <citation type="journal article" date="2012" name="J. Bacteriol.">
        <title>Complete genome sequences of Desulfosporosinus orientis DSM765T, Desulfosporosinus youngiae DSM17734T, Desulfosporosinus meridiei DSM13257T, and Desulfosporosinus acidiphilus DSM22704T.</title>
        <authorList>
            <person name="Pester M."/>
            <person name="Brambilla E."/>
            <person name="Alazard D."/>
            <person name="Rattei T."/>
            <person name="Weinmaier T."/>
            <person name="Han J."/>
            <person name="Lucas S."/>
            <person name="Lapidus A."/>
            <person name="Cheng J.F."/>
            <person name="Goodwin L."/>
            <person name="Pitluck S."/>
            <person name="Peters L."/>
            <person name="Ovchinnikova G."/>
            <person name="Teshima H."/>
            <person name="Detter J.C."/>
            <person name="Han C.S."/>
            <person name="Tapia R."/>
            <person name="Land M.L."/>
            <person name="Hauser L."/>
            <person name="Kyrpides N.C."/>
            <person name="Ivanova N.N."/>
            <person name="Pagani I."/>
            <person name="Huntmann M."/>
            <person name="Wei C.L."/>
            <person name="Davenport K.W."/>
            <person name="Daligault H."/>
            <person name="Chain P.S."/>
            <person name="Chen A."/>
            <person name="Mavromatis K."/>
            <person name="Markowitz V."/>
            <person name="Szeto E."/>
            <person name="Mikhailova N."/>
            <person name="Pati A."/>
            <person name="Wagner M."/>
            <person name="Woyke T."/>
            <person name="Ollivier B."/>
            <person name="Klenk H.P."/>
            <person name="Spring S."/>
            <person name="Loy A."/>
        </authorList>
    </citation>
    <scope>NUCLEOTIDE SEQUENCE [LARGE SCALE GENOMIC DNA]</scope>
    <source>
        <strain evidence="3">ATCC 19365 / DSM 765 / NCIMB 8382 / VKM B-1628</strain>
    </source>
</reference>
<feature type="transmembrane region" description="Helical" evidence="1">
    <location>
        <begin position="32"/>
        <end position="51"/>
    </location>
</feature>
<dbReference type="EMBL" id="CP003108">
    <property type="protein sequence ID" value="AET68055.1"/>
    <property type="molecule type" value="Genomic_DNA"/>
</dbReference>
<feature type="transmembrane region" description="Helical" evidence="1">
    <location>
        <begin position="71"/>
        <end position="88"/>
    </location>
</feature>
<dbReference type="NCBIfam" id="NF041644">
    <property type="entry name" value="CBO0543_fam"/>
    <property type="match status" value="1"/>
</dbReference>